<dbReference type="InterPro" id="IPR000537">
    <property type="entry name" value="UbiA_prenyltransferase"/>
</dbReference>
<feature type="transmembrane region" description="Helical" evidence="12">
    <location>
        <begin position="363"/>
        <end position="384"/>
    </location>
</feature>
<dbReference type="CDD" id="cd13957">
    <property type="entry name" value="PT_UbiA_Cox10"/>
    <property type="match status" value="1"/>
</dbReference>
<evidence type="ECO:0000256" key="5">
    <source>
        <dbReference type="ARBA" id="ARBA00022946"/>
    </source>
</evidence>
<feature type="transmembrane region" description="Helical" evidence="12">
    <location>
        <begin position="238"/>
        <end position="260"/>
    </location>
</feature>
<keyword evidence="7 11" id="KW-0496">Mitochondrion</keyword>
<dbReference type="EC" id="2.5.1.-" evidence="11"/>
<dbReference type="InterPro" id="IPR016315">
    <property type="entry name" value="Protohaem_IX_farnesylTrfase_mt"/>
</dbReference>
<name>A0A4S4KZA8_9AGAM</name>
<evidence type="ECO:0000256" key="7">
    <source>
        <dbReference type="ARBA" id="ARBA00023128"/>
    </source>
</evidence>
<accession>A0A4S4KZA8</accession>
<comment type="function">
    <text evidence="11">Converts protoheme IX and farnesyl diphosphate to heme O.</text>
</comment>
<dbReference type="Proteomes" id="UP000308199">
    <property type="component" value="Unassembled WGS sequence"/>
</dbReference>
<dbReference type="OrthoDB" id="5211at2759"/>
<evidence type="ECO:0000256" key="3">
    <source>
        <dbReference type="ARBA" id="ARBA00022679"/>
    </source>
</evidence>
<evidence type="ECO:0000256" key="9">
    <source>
        <dbReference type="ARBA" id="ARBA00023136"/>
    </source>
</evidence>
<feature type="transmembrane region" description="Helical" evidence="12">
    <location>
        <begin position="396"/>
        <end position="415"/>
    </location>
</feature>
<dbReference type="PROSITE" id="PS00943">
    <property type="entry name" value="UBIA"/>
    <property type="match status" value="1"/>
</dbReference>
<dbReference type="InterPro" id="IPR044878">
    <property type="entry name" value="UbiA_sf"/>
</dbReference>
<dbReference type="PANTHER" id="PTHR43448:SF2">
    <property type="entry name" value="PROTOHEME IX FARNESYLTRANSFERASE, MITOCHONDRIAL"/>
    <property type="match status" value="1"/>
</dbReference>
<dbReference type="Pfam" id="PF01040">
    <property type="entry name" value="UbiA"/>
    <property type="match status" value="1"/>
</dbReference>
<keyword evidence="14" id="KW-1185">Reference proteome</keyword>
<evidence type="ECO:0000256" key="10">
    <source>
        <dbReference type="ARBA" id="ARBA00030253"/>
    </source>
</evidence>
<keyword evidence="8 11" id="KW-0350">Heme biosynthesis</keyword>
<evidence type="ECO:0000313" key="13">
    <source>
        <dbReference type="EMBL" id="THH04224.1"/>
    </source>
</evidence>
<evidence type="ECO:0000256" key="8">
    <source>
        <dbReference type="ARBA" id="ARBA00023133"/>
    </source>
</evidence>
<comment type="subcellular location">
    <subcellularLocation>
        <location evidence="1">Mitochondrion membrane</location>
        <topology evidence="1">Multi-pass membrane protein</topology>
    </subcellularLocation>
</comment>
<dbReference type="PANTHER" id="PTHR43448">
    <property type="entry name" value="PROTOHEME IX FARNESYLTRANSFERASE, MITOCHONDRIAL"/>
    <property type="match status" value="1"/>
</dbReference>
<gene>
    <name evidence="13" type="ORF">EW145_g5678</name>
</gene>
<comment type="similarity">
    <text evidence="11">Belongs to the ubiA prenyltransferase family.</text>
</comment>
<evidence type="ECO:0000256" key="1">
    <source>
        <dbReference type="ARBA" id="ARBA00004225"/>
    </source>
</evidence>
<dbReference type="Gene3D" id="1.10.357.140">
    <property type="entry name" value="UbiA prenyltransferase"/>
    <property type="match status" value="1"/>
</dbReference>
<evidence type="ECO:0000313" key="14">
    <source>
        <dbReference type="Proteomes" id="UP000308199"/>
    </source>
</evidence>
<organism evidence="13 14">
    <name type="scientific">Phellinidium pouzarii</name>
    <dbReference type="NCBI Taxonomy" id="167371"/>
    <lineage>
        <taxon>Eukaryota</taxon>
        <taxon>Fungi</taxon>
        <taxon>Dikarya</taxon>
        <taxon>Basidiomycota</taxon>
        <taxon>Agaricomycotina</taxon>
        <taxon>Agaricomycetes</taxon>
        <taxon>Hymenochaetales</taxon>
        <taxon>Hymenochaetaceae</taxon>
        <taxon>Phellinidium</taxon>
    </lineage>
</organism>
<dbReference type="InterPro" id="IPR006369">
    <property type="entry name" value="Protohaem_IX_farnesylTrfase"/>
</dbReference>
<reference evidence="13 14" key="1">
    <citation type="submission" date="2019-02" db="EMBL/GenBank/DDBJ databases">
        <title>Genome sequencing of the rare red list fungi Phellinidium pouzarii.</title>
        <authorList>
            <person name="Buettner E."/>
            <person name="Kellner H."/>
        </authorList>
    </citation>
    <scope>NUCLEOTIDE SEQUENCE [LARGE SCALE GENOMIC DNA]</scope>
    <source>
        <strain evidence="13 14">DSM 108285</strain>
    </source>
</reference>
<sequence>MSVVLQNPIRICLSNFTRRNSTTTVSSAQFTSYFWRNDQWSAALRRRSSQRKLLSQAVAAEHAYDPLFPSSSSTVLNSLALPSSYPPPLSSLPYKPIPALTLPRLLGIYAKLSKSRLSVLVVLTAMSSVALSPLPTTVPVLLATALGTALCSASANTLNQLQEIPYDAQMARTRGRPLVRRVISPLHAAGFALVTGIAGPGLLWVCVNPTTAALGAVNIALYAGVYTYLKRRSIVNTWVGAVVGGLPPLMGWTACGGHLLPSTAYPTHLFLPPFLLSSSASPLSATLADNPLSALALFILLFSWQFPHFNSLSFIVRGSYAQAGYRMLSVVSPTQNALVALRHAALLMPVCSIFFPLSGLTDWAFALTSLLPNVICVRHAWAFWRVGGNGEKEARKVFNASLWYLPVVMGLMMLHKNGLEWTEWFAEKEDKKGQENEERTAELQLTR</sequence>
<feature type="transmembrane region" description="Helical" evidence="12">
    <location>
        <begin position="337"/>
        <end position="357"/>
    </location>
</feature>
<keyword evidence="5" id="KW-0809">Transit peptide</keyword>
<evidence type="ECO:0000256" key="6">
    <source>
        <dbReference type="ARBA" id="ARBA00022989"/>
    </source>
</evidence>
<proteinExistence type="inferred from homology"/>
<dbReference type="GO" id="GO:0006784">
    <property type="term" value="P:heme A biosynthetic process"/>
    <property type="evidence" value="ECO:0007669"/>
    <property type="project" value="TreeGrafter"/>
</dbReference>
<evidence type="ECO:0000256" key="12">
    <source>
        <dbReference type="SAM" id="Phobius"/>
    </source>
</evidence>
<feature type="transmembrane region" description="Helical" evidence="12">
    <location>
        <begin position="211"/>
        <end position="229"/>
    </location>
</feature>
<keyword evidence="3 11" id="KW-0808">Transferase</keyword>
<keyword evidence="6 12" id="KW-1133">Transmembrane helix</keyword>
<dbReference type="EMBL" id="SGPK01000364">
    <property type="protein sequence ID" value="THH04224.1"/>
    <property type="molecule type" value="Genomic_DNA"/>
</dbReference>
<dbReference type="HAMAP" id="MF_00154">
    <property type="entry name" value="CyoE_CtaB"/>
    <property type="match status" value="1"/>
</dbReference>
<protein>
    <recommendedName>
        <fullName evidence="2 11">Protoheme IX farnesyltransferase, mitochondrial</fullName>
        <ecNumber evidence="11">2.5.1.-</ecNumber>
    </recommendedName>
    <alternativeName>
        <fullName evidence="10 11">Heme O synthase</fullName>
    </alternativeName>
</protein>
<dbReference type="GO" id="GO:0008495">
    <property type="term" value="F:protoheme IX farnesyltransferase activity"/>
    <property type="evidence" value="ECO:0007669"/>
    <property type="project" value="InterPro"/>
</dbReference>
<keyword evidence="4 12" id="KW-0812">Transmembrane</keyword>
<keyword evidence="9 11" id="KW-0472">Membrane</keyword>
<feature type="transmembrane region" description="Helical" evidence="12">
    <location>
        <begin position="182"/>
        <end position="205"/>
    </location>
</feature>
<dbReference type="FunFam" id="1.10.357.140:FF:000004">
    <property type="entry name" value="Protoheme IX farnesyltransferase, mitochondrial"/>
    <property type="match status" value="1"/>
</dbReference>
<comment type="caution">
    <text evidence="13">The sequence shown here is derived from an EMBL/GenBank/DDBJ whole genome shotgun (WGS) entry which is preliminary data.</text>
</comment>
<evidence type="ECO:0000256" key="2">
    <source>
        <dbReference type="ARBA" id="ARBA00016335"/>
    </source>
</evidence>
<evidence type="ECO:0000256" key="4">
    <source>
        <dbReference type="ARBA" id="ARBA00022692"/>
    </source>
</evidence>
<feature type="transmembrane region" description="Helical" evidence="12">
    <location>
        <begin position="292"/>
        <end position="316"/>
    </location>
</feature>
<dbReference type="InterPro" id="IPR030470">
    <property type="entry name" value="UbiA_prenylTrfase_CS"/>
</dbReference>
<dbReference type="GO" id="GO:0031966">
    <property type="term" value="C:mitochondrial membrane"/>
    <property type="evidence" value="ECO:0007669"/>
    <property type="project" value="UniProtKB-SubCell"/>
</dbReference>
<dbReference type="PIRSF" id="PIRSF001773">
    <property type="entry name" value="COX10"/>
    <property type="match status" value="1"/>
</dbReference>
<evidence type="ECO:0000256" key="11">
    <source>
        <dbReference type="PIRNR" id="PIRNR001773"/>
    </source>
</evidence>
<dbReference type="AlphaFoldDB" id="A0A4S4KZA8"/>